<dbReference type="GO" id="GO:0006364">
    <property type="term" value="P:rRNA processing"/>
    <property type="evidence" value="ECO:0007669"/>
    <property type="project" value="UniProtKB-KW"/>
</dbReference>
<dbReference type="PANTHER" id="PTHR44215:SF1">
    <property type="entry name" value="WD REPEAT-CONTAINING PROTEIN 75"/>
    <property type="match status" value="1"/>
</dbReference>
<name>H2YPX2_CIOSA</name>
<evidence type="ECO:0000259" key="8">
    <source>
        <dbReference type="Pfam" id="PF23769"/>
    </source>
</evidence>
<protein>
    <recommendedName>
        <fullName evidence="8">WD repeat-containing protein 75 second beta-propeller domain-containing protein</fullName>
    </recommendedName>
</protein>
<dbReference type="InterPro" id="IPR015943">
    <property type="entry name" value="WD40/YVTN_repeat-like_dom_sf"/>
</dbReference>
<dbReference type="AlphaFoldDB" id="H2YPX2"/>
<dbReference type="GO" id="GO:0003723">
    <property type="term" value="F:RNA binding"/>
    <property type="evidence" value="ECO:0007669"/>
    <property type="project" value="InterPro"/>
</dbReference>
<proteinExistence type="predicted"/>
<dbReference type="GO" id="GO:0032040">
    <property type="term" value="C:small-subunit processome"/>
    <property type="evidence" value="ECO:0007669"/>
    <property type="project" value="InterPro"/>
</dbReference>
<dbReference type="InterPro" id="IPR036322">
    <property type="entry name" value="WD40_repeat_dom_sf"/>
</dbReference>
<keyword evidence="7" id="KW-0539">Nucleus</keyword>
<evidence type="ECO:0000256" key="7">
    <source>
        <dbReference type="ARBA" id="ARBA00023242"/>
    </source>
</evidence>
<organism evidence="9 10">
    <name type="scientific">Ciona savignyi</name>
    <name type="common">Pacific transparent sea squirt</name>
    <dbReference type="NCBI Taxonomy" id="51511"/>
    <lineage>
        <taxon>Eukaryota</taxon>
        <taxon>Metazoa</taxon>
        <taxon>Chordata</taxon>
        <taxon>Tunicata</taxon>
        <taxon>Ascidiacea</taxon>
        <taxon>Phlebobranchia</taxon>
        <taxon>Cionidae</taxon>
        <taxon>Ciona</taxon>
    </lineage>
</organism>
<keyword evidence="2" id="KW-0690">Ribosome biogenesis</keyword>
<dbReference type="OMA" id="CCESTMT"/>
<feature type="domain" description="WD repeat-containing protein 75 second beta-propeller" evidence="8">
    <location>
        <begin position="23"/>
        <end position="202"/>
    </location>
</feature>
<dbReference type="STRING" id="51511.ENSCSAVP00000007380"/>
<keyword evidence="5" id="KW-0677">Repeat</keyword>
<keyword evidence="10" id="KW-1185">Reference proteome</keyword>
<dbReference type="InterPro" id="IPR053826">
    <property type="entry name" value="WDR75"/>
</dbReference>
<dbReference type="InterPro" id="IPR057644">
    <property type="entry name" value="Beta-prop_WDR75_2nd"/>
</dbReference>
<accession>H2YPX2</accession>
<keyword evidence="4" id="KW-0853">WD repeat</keyword>
<sequence>MTIRITVEGFTAIGDAPPCGLNYDPTTQSCVTNGKPGHLLFYFPQTDEQLYNLDIVSRNFISPVDLEKSLPQTKITKVDFVITKAGEHLMATVEFDIENLTDQKLKIWSYDVQNQQWCLSAIISCPHDNRHVTSLHFHPTEAACITTAEDGFAKLWKLDTDIGWCCESTMTYRGYPSFDSSYSQDGSVLALAFGHTVSLSDPWLLDDLV</sequence>
<dbReference type="InParanoid" id="H2YPX2"/>
<dbReference type="eggNOG" id="KOG1963">
    <property type="taxonomic scope" value="Eukaryota"/>
</dbReference>
<dbReference type="Ensembl" id="ENSCSAVT00000007477.1">
    <property type="protein sequence ID" value="ENSCSAVP00000007380.1"/>
    <property type="gene ID" value="ENSCSAVG00000004406.1"/>
</dbReference>
<evidence type="ECO:0000256" key="4">
    <source>
        <dbReference type="ARBA" id="ARBA00022574"/>
    </source>
</evidence>
<dbReference type="Proteomes" id="UP000007875">
    <property type="component" value="Unassembled WGS sequence"/>
</dbReference>
<reference evidence="10" key="1">
    <citation type="submission" date="2003-08" db="EMBL/GenBank/DDBJ databases">
        <authorList>
            <person name="Birren B."/>
            <person name="Nusbaum C."/>
            <person name="Abebe A."/>
            <person name="Abouelleil A."/>
            <person name="Adekoya E."/>
            <person name="Ait-zahra M."/>
            <person name="Allen N."/>
            <person name="Allen T."/>
            <person name="An P."/>
            <person name="Anderson M."/>
            <person name="Anderson S."/>
            <person name="Arachchi H."/>
            <person name="Armbruster J."/>
            <person name="Bachantsang P."/>
            <person name="Baldwin J."/>
            <person name="Barry A."/>
            <person name="Bayul T."/>
            <person name="Blitshsteyn B."/>
            <person name="Bloom T."/>
            <person name="Blye J."/>
            <person name="Boguslavskiy L."/>
            <person name="Borowsky M."/>
            <person name="Boukhgalter B."/>
            <person name="Brunache A."/>
            <person name="Butler J."/>
            <person name="Calixte N."/>
            <person name="Calvo S."/>
            <person name="Camarata J."/>
            <person name="Campo K."/>
            <person name="Chang J."/>
            <person name="Cheshatsang Y."/>
            <person name="Citroen M."/>
            <person name="Collymore A."/>
            <person name="Considine T."/>
            <person name="Cook A."/>
            <person name="Cooke P."/>
            <person name="Corum B."/>
            <person name="Cuomo C."/>
            <person name="David R."/>
            <person name="Dawoe T."/>
            <person name="Degray S."/>
            <person name="Dodge S."/>
            <person name="Dooley K."/>
            <person name="Dorje P."/>
            <person name="Dorjee K."/>
            <person name="Dorris L."/>
            <person name="Duffey N."/>
            <person name="Dupes A."/>
            <person name="Elkins T."/>
            <person name="Engels R."/>
            <person name="Erickson J."/>
            <person name="Farina A."/>
            <person name="Faro S."/>
            <person name="Ferreira P."/>
            <person name="Fischer H."/>
            <person name="Fitzgerald M."/>
            <person name="Foley K."/>
            <person name="Gage D."/>
            <person name="Galagan J."/>
            <person name="Gearin G."/>
            <person name="Gnerre S."/>
            <person name="Gnirke A."/>
            <person name="Goyette A."/>
            <person name="Graham J."/>
            <person name="Grandbois E."/>
            <person name="Gyaltsen K."/>
            <person name="Hafez N."/>
            <person name="Hagopian D."/>
            <person name="Hagos B."/>
            <person name="Hall J."/>
            <person name="Hatcher B."/>
            <person name="Heller A."/>
            <person name="Higgins H."/>
            <person name="Honan T."/>
            <person name="Horn A."/>
            <person name="Houde N."/>
            <person name="Hughes L."/>
            <person name="Hulme W."/>
            <person name="Husby E."/>
            <person name="Iliev I."/>
            <person name="Jaffe D."/>
            <person name="Jones C."/>
            <person name="Kamal M."/>
            <person name="Kamat A."/>
            <person name="Kamvysselis M."/>
            <person name="Karlsson E."/>
            <person name="Kells C."/>
            <person name="Kieu A."/>
            <person name="Kisner P."/>
            <person name="Kodira C."/>
            <person name="Kulbokas E."/>
            <person name="Labutti K."/>
            <person name="Lama D."/>
            <person name="Landers T."/>
            <person name="Leger J."/>
            <person name="Levine S."/>
            <person name="Lewis D."/>
            <person name="Lewis T."/>
            <person name="Lindblad-toh K."/>
            <person name="Liu X."/>
            <person name="Lokyitsang T."/>
            <person name="Lokyitsang Y."/>
            <person name="Lucien O."/>
            <person name="Lui A."/>
            <person name="Ma L.J."/>
            <person name="Mabbitt R."/>
            <person name="Macdonald J."/>
            <person name="Maclean C."/>
            <person name="Major J."/>
            <person name="Manning J."/>
            <person name="Marabella R."/>
            <person name="Maru K."/>
            <person name="Matthews C."/>
            <person name="Mauceli E."/>
            <person name="Mccarthy M."/>
            <person name="Mcdonough S."/>
            <person name="Mcghee T."/>
            <person name="Meldrim J."/>
            <person name="Meneus L."/>
            <person name="Mesirov J."/>
            <person name="Mihalev A."/>
            <person name="Mihova T."/>
            <person name="Mikkelsen T."/>
            <person name="Mlenga V."/>
            <person name="Moru K."/>
            <person name="Mozes J."/>
            <person name="Mulrain L."/>
            <person name="Munson G."/>
            <person name="Naylor J."/>
            <person name="Newes C."/>
            <person name="Nguyen C."/>
            <person name="Nguyen N."/>
            <person name="Nguyen T."/>
            <person name="Nicol R."/>
            <person name="Nielsen C."/>
            <person name="Nizzari M."/>
            <person name="Norbu C."/>
            <person name="Norbu N."/>
            <person name="O'donnell P."/>
            <person name="Okoawo O."/>
            <person name="O'leary S."/>
            <person name="Omotosho B."/>
            <person name="O'neill K."/>
            <person name="Osman S."/>
            <person name="Parker S."/>
            <person name="Perrin D."/>
            <person name="Phunkhang P."/>
            <person name="Piqani B."/>
            <person name="Purcell S."/>
            <person name="Rachupka T."/>
            <person name="Ramasamy U."/>
            <person name="Rameau R."/>
            <person name="Ray V."/>
            <person name="Raymond C."/>
            <person name="Retta R."/>
            <person name="Richardson S."/>
            <person name="Rise C."/>
            <person name="Rodriguez J."/>
            <person name="Rogers J."/>
            <person name="Rogov P."/>
            <person name="Rutman M."/>
            <person name="Schupbach R."/>
            <person name="Seaman C."/>
            <person name="Settipalli S."/>
            <person name="Sharpe T."/>
            <person name="Sheridan J."/>
            <person name="Sherpa N."/>
            <person name="Shi J."/>
            <person name="Smirnov S."/>
            <person name="Smith C."/>
            <person name="Sougnez C."/>
            <person name="Spencer B."/>
            <person name="Stalker J."/>
            <person name="Stange-thomann N."/>
            <person name="Stavropoulos S."/>
            <person name="Stetson K."/>
            <person name="Stone C."/>
            <person name="Stone S."/>
            <person name="Stubbs M."/>
            <person name="Talamas J."/>
            <person name="Tchuinga P."/>
            <person name="Tenzing P."/>
            <person name="Tesfaye S."/>
            <person name="Theodore J."/>
            <person name="Thoulutsang Y."/>
            <person name="Topham K."/>
            <person name="Towey S."/>
            <person name="Tsamla T."/>
            <person name="Tsomo N."/>
            <person name="Vallee D."/>
            <person name="Vassiliev H."/>
            <person name="Venkataraman V."/>
            <person name="Vinson J."/>
            <person name="Vo A."/>
            <person name="Wade C."/>
            <person name="Wang S."/>
            <person name="Wangchuk T."/>
            <person name="Wangdi T."/>
            <person name="Whittaker C."/>
            <person name="Wilkinson J."/>
            <person name="Wu Y."/>
            <person name="Wyman D."/>
            <person name="Yadav S."/>
            <person name="Yang S."/>
            <person name="Yang X."/>
            <person name="Yeager S."/>
            <person name="Yee E."/>
            <person name="Young G."/>
            <person name="Zainoun J."/>
            <person name="Zembeck L."/>
            <person name="Zimmer A."/>
            <person name="Zody M."/>
            <person name="Lander E."/>
        </authorList>
    </citation>
    <scope>NUCLEOTIDE SEQUENCE [LARGE SCALE GENOMIC DNA]</scope>
</reference>
<dbReference type="PANTHER" id="PTHR44215">
    <property type="entry name" value="WD REPEAT-CONTAINING PROTEIN 75"/>
    <property type="match status" value="1"/>
</dbReference>
<keyword evidence="6" id="KW-0804">Transcription</keyword>
<dbReference type="Gene3D" id="2.130.10.10">
    <property type="entry name" value="YVTN repeat-like/Quinoprotein amine dehydrogenase"/>
    <property type="match status" value="1"/>
</dbReference>
<dbReference type="GO" id="GO:0045943">
    <property type="term" value="P:positive regulation of transcription by RNA polymerase I"/>
    <property type="evidence" value="ECO:0007669"/>
    <property type="project" value="InterPro"/>
</dbReference>
<evidence type="ECO:0000256" key="2">
    <source>
        <dbReference type="ARBA" id="ARBA00022517"/>
    </source>
</evidence>
<dbReference type="Pfam" id="PF23769">
    <property type="entry name" value="Beta-prop_WDR75_2nd"/>
    <property type="match status" value="1"/>
</dbReference>
<comment type="subcellular location">
    <subcellularLocation>
        <location evidence="1">Nucleus</location>
        <location evidence="1">Nucleolus</location>
    </subcellularLocation>
</comment>
<evidence type="ECO:0000313" key="10">
    <source>
        <dbReference type="Proteomes" id="UP000007875"/>
    </source>
</evidence>
<evidence type="ECO:0000256" key="6">
    <source>
        <dbReference type="ARBA" id="ARBA00023163"/>
    </source>
</evidence>
<evidence type="ECO:0000256" key="5">
    <source>
        <dbReference type="ARBA" id="ARBA00022737"/>
    </source>
</evidence>
<reference evidence="9" key="2">
    <citation type="submission" date="2025-08" db="UniProtKB">
        <authorList>
            <consortium name="Ensembl"/>
        </authorList>
    </citation>
    <scope>IDENTIFICATION</scope>
</reference>
<dbReference type="HOGENOM" id="CLU_1318019_0_0_1"/>
<evidence type="ECO:0000256" key="3">
    <source>
        <dbReference type="ARBA" id="ARBA00022552"/>
    </source>
</evidence>
<evidence type="ECO:0000256" key="1">
    <source>
        <dbReference type="ARBA" id="ARBA00004604"/>
    </source>
</evidence>
<reference evidence="9" key="3">
    <citation type="submission" date="2025-09" db="UniProtKB">
        <authorList>
            <consortium name="Ensembl"/>
        </authorList>
    </citation>
    <scope>IDENTIFICATION</scope>
</reference>
<keyword evidence="3" id="KW-0698">rRNA processing</keyword>
<evidence type="ECO:0000313" key="9">
    <source>
        <dbReference type="Ensembl" id="ENSCSAVP00000007380.1"/>
    </source>
</evidence>
<dbReference type="SUPFAM" id="SSF50978">
    <property type="entry name" value="WD40 repeat-like"/>
    <property type="match status" value="1"/>
</dbReference>
<dbReference type="GO" id="GO:2000234">
    <property type="term" value="P:positive regulation of rRNA processing"/>
    <property type="evidence" value="ECO:0007669"/>
    <property type="project" value="TreeGrafter"/>
</dbReference>